<dbReference type="RefSeq" id="WP_006546199.1">
    <property type="nucleotide sequence ID" value="NZ_DS999540.1"/>
</dbReference>
<dbReference type="AlphaFoldDB" id="C0W1Q1"/>
<keyword evidence="9" id="KW-0472">Membrane</keyword>
<keyword evidence="3" id="KW-0813">Transport</keyword>
<accession>C0W1Q1</accession>
<evidence type="ECO:0000256" key="7">
    <source>
        <dbReference type="ARBA" id="ARBA00022989"/>
    </source>
</evidence>
<gene>
    <name evidence="11" type="primary">yajC</name>
    <name evidence="11" type="ORF">HMPREF0044_1341</name>
</gene>
<comment type="similarity">
    <text evidence="2">Belongs to the YajC family.</text>
</comment>
<dbReference type="GO" id="GO:0015031">
    <property type="term" value="P:protein transport"/>
    <property type="evidence" value="ECO:0007669"/>
    <property type="project" value="UniProtKB-KW"/>
</dbReference>
<evidence type="ECO:0000313" key="12">
    <source>
        <dbReference type="Proteomes" id="UP000010301"/>
    </source>
</evidence>
<evidence type="ECO:0000256" key="6">
    <source>
        <dbReference type="ARBA" id="ARBA00022927"/>
    </source>
</evidence>
<dbReference type="NCBIfam" id="TIGR00739">
    <property type="entry name" value="yajC"/>
    <property type="match status" value="1"/>
</dbReference>
<keyword evidence="6" id="KW-0653">Protein transport</keyword>
<dbReference type="PANTHER" id="PTHR33909">
    <property type="entry name" value="SEC TRANSLOCON ACCESSORY COMPLEX SUBUNIT YAJC"/>
    <property type="match status" value="1"/>
</dbReference>
<sequence>MDFLVLPLFLIAMLVFMMFTGTRARKRQAEMQQRLSEQLKPGAWVRTLGGFYGIVADVDGDVVVLQTTDGTETLWNRTAIAEVTEPPFAEEPAEASIEEPSEPESPVKFND</sequence>
<protein>
    <submittedName>
        <fullName evidence="11">Preprotein translocase, YajC subunit</fullName>
    </submittedName>
</protein>
<evidence type="ECO:0000256" key="3">
    <source>
        <dbReference type="ARBA" id="ARBA00022448"/>
    </source>
</evidence>
<keyword evidence="8" id="KW-0811">Translocation</keyword>
<dbReference type="SMART" id="SM01323">
    <property type="entry name" value="YajC"/>
    <property type="match status" value="1"/>
</dbReference>
<dbReference type="GO" id="GO:0005886">
    <property type="term" value="C:plasma membrane"/>
    <property type="evidence" value="ECO:0007669"/>
    <property type="project" value="UniProtKB-SubCell"/>
</dbReference>
<keyword evidence="12" id="KW-1185">Reference proteome</keyword>
<evidence type="ECO:0000256" key="1">
    <source>
        <dbReference type="ARBA" id="ARBA00004162"/>
    </source>
</evidence>
<reference evidence="11 12" key="1">
    <citation type="submission" date="2009-01" db="EMBL/GenBank/DDBJ databases">
        <authorList>
            <person name="Qin X."/>
            <person name="Bachman B."/>
            <person name="Battles P."/>
            <person name="Bell A."/>
            <person name="Bess C."/>
            <person name="Bickham C."/>
            <person name="Chaboub L."/>
            <person name="Chen D."/>
            <person name="Coyle M."/>
            <person name="Deiros D.R."/>
            <person name="Dinh H."/>
            <person name="Forbes L."/>
            <person name="Fowler G."/>
            <person name="Francisco L."/>
            <person name="Fu Q."/>
            <person name="Gubbala S."/>
            <person name="Hale W."/>
            <person name="Han Y."/>
            <person name="Hemphill L."/>
            <person name="Highlander S.K."/>
            <person name="Hirani K."/>
            <person name="Hogues M."/>
            <person name="Jackson L."/>
            <person name="Jakkamsetti A."/>
            <person name="Javaid M."/>
            <person name="Jiang H."/>
            <person name="Korchina V."/>
            <person name="Kovar C."/>
            <person name="Lara F."/>
            <person name="Lee S."/>
            <person name="Mata R."/>
            <person name="Mathew T."/>
            <person name="Moen C."/>
            <person name="Morales K."/>
            <person name="Munidasa M."/>
            <person name="Nazareth L."/>
            <person name="Ngo R."/>
            <person name="Nguyen L."/>
            <person name="Okwuonu G."/>
            <person name="Ongeri F."/>
            <person name="Patil S."/>
            <person name="Petrosino J."/>
            <person name="Pham C."/>
            <person name="Pham P."/>
            <person name="Pu L.-L."/>
            <person name="Puazo M."/>
            <person name="Raj R."/>
            <person name="Reid J."/>
            <person name="Rouhana J."/>
            <person name="Saada N."/>
            <person name="Shang Y."/>
            <person name="Simmons D."/>
            <person name="Thornton R."/>
            <person name="Warren J."/>
            <person name="Weissenberger G."/>
            <person name="Zhang J."/>
            <person name="Zhang L."/>
            <person name="Zhou C."/>
            <person name="Zhu D."/>
            <person name="Muzny D."/>
            <person name="Worley K."/>
            <person name="Gibbs R."/>
        </authorList>
    </citation>
    <scope>NUCLEOTIDE SEQUENCE [LARGE SCALE GENOMIC DNA]</scope>
    <source>
        <strain evidence="11 12">DSM 15436</strain>
    </source>
</reference>
<dbReference type="InterPro" id="IPR003849">
    <property type="entry name" value="Preprotein_translocase_YajC"/>
</dbReference>
<comment type="caution">
    <text evidence="11">The sequence shown here is derived from an EMBL/GenBank/DDBJ whole genome shotgun (WGS) entry which is preliminary data.</text>
</comment>
<evidence type="ECO:0000256" key="8">
    <source>
        <dbReference type="ARBA" id="ARBA00023010"/>
    </source>
</evidence>
<name>C0W1Q1_9ACTO</name>
<dbReference type="Proteomes" id="UP000010301">
    <property type="component" value="Unassembled WGS sequence"/>
</dbReference>
<evidence type="ECO:0000256" key="9">
    <source>
        <dbReference type="ARBA" id="ARBA00023136"/>
    </source>
</evidence>
<feature type="compositionally biased region" description="Acidic residues" evidence="10">
    <location>
        <begin position="91"/>
        <end position="102"/>
    </location>
</feature>
<proteinExistence type="inferred from homology"/>
<evidence type="ECO:0000256" key="5">
    <source>
        <dbReference type="ARBA" id="ARBA00022692"/>
    </source>
</evidence>
<dbReference type="OrthoDB" id="3267178at2"/>
<feature type="region of interest" description="Disordered" evidence="10">
    <location>
        <begin position="85"/>
        <end position="111"/>
    </location>
</feature>
<dbReference type="HOGENOM" id="CLU_116157_4_0_11"/>
<organism evidence="11 12">
    <name type="scientific">Gleimia coleocanis DSM 15436</name>
    <dbReference type="NCBI Taxonomy" id="525245"/>
    <lineage>
        <taxon>Bacteria</taxon>
        <taxon>Bacillati</taxon>
        <taxon>Actinomycetota</taxon>
        <taxon>Actinomycetes</taxon>
        <taxon>Actinomycetales</taxon>
        <taxon>Actinomycetaceae</taxon>
        <taxon>Gleimia</taxon>
    </lineage>
</organism>
<dbReference type="PANTHER" id="PTHR33909:SF1">
    <property type="entry name" value="SEC TRANSLOCON ACCESSORY COMPLEX SUBUNIT YAJC"/>
    <property type="match status" value="1"/>
</dbReference>
<keyword evidence="7" id="KW-1133">Transmembrane helix</keyword>
<comment type="subcellular location">
    <subcellularLocation>
        <location evidence="1">Cell membrane</location>
        <topology evidence="1">Single-pass membrane protein</topology>
    </subcellularLocation>
</comment>
<dbReference type="eggNOG" id="COG1862">
    <property type="taxonomic scope" value="Bacteria"/>
</dbReference>
<evidence type="ECO:0000256" key="2">
    <source>
        <dbReference type="ARBA" id="ARBA00006742"/>
    </source>
</evidence>
<evidence type="ECO:0000256" key="10">
    <source>
        <dbReference type="SAM" id="MobiDB-lite"/>
    </source>
</evidence>
<dbReference type="STRING" id="525245.HMPREF0044_1341"/>
<keyword evidence="4" id="KW-1003">Cell membrane</keyword>
<dbReference type="Pfam" id="PF02699">
    <property type="entry name" value="YajC"/>
    <property type="match status" value="1"/>
</dbReference>
<dbReference type="EMBL" id="ACFG01000034">
    <property type="protein sequence ID" value="EEH63417.1"/>
    <property type="molecule type" value="Genomic_DNA"/>
</dbReference>
<evidence type="ECO:0000313" key="11">
    <source>
        <dbReference type="EMBL" id="EEH63417.1"/>
    </source>
</evidence>
<keyword evidence="5" id="KW-0812">Transmembrane</keyword>
<evidence type="ECO:0000256" key="4">
    <source>
        <dbReference type="ARBA" id="ARBA00022475"/>
    </source>
</evidence>